<keyword evidence="4" id="KW-0238">DNA-binding</keyword>
<dbReference type="Gene3D" id="3.40.50.300">
    <property type="entry name" value="P-loop containing nucleotide triphosphate hydrolases"/>
    <property type="match status" value="2"/>
</dbReference>
<protein>
    <recommendedName>
        <fullName evidence="7">DNA 3'-5' helicase</fullName>
        <ecNumber evidence="7">5.6.2.4</ecNumber>
    </recommendedName>
</protein>
<evidence type="ECO:0000259" key="10">
    <source>
        <dbReference type="PROSITE" id="PS51194"/>
    </source>
</evidence>
<evidence type="ECO:0000256" key="3">
    <source>
        <dbReference type="ARBA" id="ARBA00022840"/>
    </source>
</evidence>
<comment type="catalytic activity">
    <reaction evidence="6">
        <text>Couples ATP hydrolysis with the unwinding of duplex DNA by translocating in the 3'-5' direction.</text>
        <dbReference type="EC" id="5.6.2.4"/>
    </reaction>
</comment>
<organism evidence="11 12">
    <name type="scientific">Mycena metata</name>
    <dbReference type="NCBI Taxonomy" id="1033252"/>
    <lineage>
        <taxon>Eukaryota</taxon>
        <taxon>Fungi</taxon>
        <taxon>Dikarya</taxon>
        <taxon>Basidiomycota</taxon>
        <taxon>Agaricomycotina</taxon>
        <taxon>Agaricomycetes</taxon>
        <taxon>Agaricomycetidae</taxon>
        <taxon>Agaricales</taxon>
        <taxon>Marasmiineae</taxon>
        <taxon>Mycenaceae</taxon>
        <taxon>Mycena</taxon>
    </lineage>
</organism>
<feature type="compositionally biased region" description="Basic and acidic residues" evidence="8">
    <location>
        <begin position="361"/>
        <end position="372"/>
    </location>
</feature>
<dbReference type="GO" id="GO:0003677">
    <property type="term" value="F:DNA binding"/>
    <property type="evidence" value="ECO:0007669"/>
    <property type="project" value="UniProtKB-KW"/>
</dbReference>
<dbReference type="PROSITE" id="PS51192">
    <property type="entry name" value="HELICASE_ATP_BIND_1"/>
    <property type="match status" value="1"/>
</dbReference>
<evidence type="ECO:0000256" key="1">
    <source>
        <dbReference type="ARBA" id="ARBA00005446"/>
    </source>
</evidence>
<dbReference type="InterPro" id="IPR001650">
    <property type="entry name" value="Helicase_C-like"/>
</dbReference>
<keyword evidence="3" id="KW-0067">ATP-binding</keyword>
<keyword evidence="11" id="KW-0378">Hydrolase</keyword>
<evidence type="ECO:0000256" key="2">
    <source>
        <dbReference type="ARBA" id="ARBA00022741"/>
    </source>
</evidence>
<accession>A0AAD7NA40</accession>
<evidence type="ECO:0000313" key="12">
    <source>
        <dbReference type="Proteomes" id="UP001215598"/>
    </source>
</evidence>
<gene>
    <name evidence="11" type="ORF">B0H16DRAFT_1318057</name>
</gene>
<dbReference type="EC" id="5.6.2.4" evidence="7"/>
<name>A0AAD7NA40_9AGAR</name>
<dbReference type="PANTHER" id="PTHR13710">
    <property type="entry name" value="DNA HELICASE RECQ FAMILY MEMBER"/>
    <property type="match status" value="1"/>
</dbReference>
<feature type="domain" description="Helicase C-terminal" evidence="10">
    <location>
        <begin position="262"/>
        <end position="420"/>
    </location>
</feature>
<dbReference type="GO" id="GO:0043138">
    <property type="term" value="F:3'-5' DNA helicase activity"/>
    <property type="evidence" value="ECO:0007669"/>
    <property type="project" value="UniProtKB-EC"/>
</dbReference>
<dbReference type="Proteomes" id="UP001215598">
    <property type="component" value="Unassembled WGS sequence"/>
</dbReference>
<evidence type="ECO:0000256" key="5">
    <source>
        <dbReference type="ARBA" id="ARBA00023235"/>
    </source>
</evidence>
<keyword evidence="5" id="KW-0413">Isomerase</keyword>
<evidence type="ECO:0000256" key="8">
    <source>
        <dbReference type="SAM" id="MobiDB-lite"/>
    </source>
</evidence>
<dbReference type="EMBL" id="JARKIB010000061">
    <property type="protein sequence ID" value="KAJ7751676.1"/>
    <property type="molecule type" value="Genomic_DNA"/>
</dbReference>
<evidence type="ECO:0000313" key="11">
    <source>
        <dbReference type="EMBL" id="KAJ7751676.1"/>
    </source>
</evidence>
<evidence type="ECO:0000256" key="6">
    <source>
        <dbReference type="ARBA" id="ARBA00034617"/>
    </source>
</evidence>
<dbReference type="GO" id="GO:0005524">
    <property type="term" value="F:ATP binding"/>
    <property type="evidence" value="ECO:0007669"/>
    <property type="project" value="UniProtKB-KW"/>
</dbReference>
<dbReference type="AlphaFoldDB" id="A0AAD7NA40"/>
<proteinExistence type="inferred from homology"/>
<dbReference type="InterPro" id="IPR011545">
    <property type="entry name" value="DEAD/DEAH_box_helicase_dom"/>
</dbReference>
<dbReference type="InterPro" id="IPR027417">
    <property type="entry name" value="P-loop_NTPase"/>
</dbReference>
<dbReference type="PROSITE" id="PS51194">
    <property type="entry name" value="HELICASE_CTER"/>
    <property type="match status" value="1"/>
</dbReference>
<feature type="region of interest" description="Disordered" evidence="8">
    <location>
        <begin position="353"/>
        <end position="372"/>
    </location>
</feature>
<dbReference type="GO" id="GO:0009378">
    <property type="term" value="F:four-way junction helicase activity"/>
    <property type="evidence" value="ECO:0007669"/>
    <property type="project" value="TreeGrafter"/>
</dbReference>
<feature type="domain" description="Helicase ATP-binding" evidence="9">
    <location>
        <begin position="41"/>
        <end position="223"/>
    </location>
</feature>
<keyword evidence="2" id="KW-0547">Nucleotide-binding</keyword>
<dbReference type="Pfam" id="PF00270">
    <property type="entry name" value="DEAD"/>
    <property type="match status" value="1"/>
</dbReference>
<sequence>MDDLDTSDALFPAVNSREWLDVILRHRCKVTKLRPFQLDLGMEVVRGKDVWCVIATGMGKTVLLQAGAIAADARGERGICLIIVPTKVLVEQQAEVAAARGLRALAINEDTVREAALVKRDLWLELTRGDDVRVAIMTPQMVQGRRMQQLLNSAAFVDLVRWVSIDEAGLIDQKNGVFAAPYSRLSSLRVKLNDSTVWVAVTATATTDRAPIMARKLGFRPGGYVDARYSIDRPNLKFIPRFYQHATTGTEHLDLSFIIPPDMQRAEDIISTVVFARTIGPGFSIMDYLDTLIPLHIPNRLQLIKLYNGLMTADYRRNLKRDFPLGTVRVMVVTDTAAYGFDVPNVRRVVTTDLEEDPKEEEQKAGRAGRDGEPAEVISFAPPWVQNLPLGSVPLTKTQLDEEEKRSQLSLIRAWYNPTAFFCSRHALLHYNSEAFPFGAVSPKCCGPIHDPDASKLDLAHVQQWKEYFAQLEEERVSTLERPRADGAFRVLDKPMRESLMHMLDRWSHRMWNEIRPSRELPCSVFFPPFIRDAILDKAYLCTDLSNLKIITKRWEYFDECGACSNF</sequence>
<dbReference type="InterPro" id="IPR014001">
    <property type="entry name" value="Helicase_ATP-bd"/>
</dbReference>
<dbReference type="SUPFAM" id="SSF52540">
    <property type="entry name" value="P-loop containing nucleoside triphosphate hydrolases"/>
    <property type="match status" value="1"/>
</dbReference>
<comment type="caution">
    <text evidence="11">The sequence shown here is derived from an EMBL/GenBank/DDBJ whole genome shotgun (WGS) entry which is preliminary data.</text>
</comment>
<keyword evidence="12" id="KW-1185">Reference proteome</keyword>
<dbReference type="GO" id="GO:0005694">
    <property type="term" value="C:chromosome"/>
    <property type="evidence" value="ECO:0007669"/>
    <property type="project" value="TreeGrafter"/>
</dbReference>
<evidence type="ECO:0000256" key="7">
    <source>
        <dbReference type="ARBA" id="ARBA00034808"/>
    </source>
</evidence>
<dbReference type="GO" id="GO:0005737">
    <property type="term" value="C:cytoplasm"/>
    <property type="evidence" value="ECO:0007669"/>
    <property type="project" value="TreeGrafter"/>
</dbReference>
<dbReference type="SMART" id="SM00487">
    <property type="entry name" value="DEXDc"/>
    <property type="match status" value="1"/>
</dbReference>
<dbReference type="Pfam" id="PF00271">
    <property type="entry name" value="Helicase_C"/>
    <property type="match status" value="1"/>
</dbReference>
<dbReference type="GO" id="GO:0016787">
    <property type="term" value="F:hydrolase activity"/>
    <property type="evidence" value="ECO:0007669"/>
    <property type="project" value="UniProtKB-KW"/>
</dbReference>
<reference evidence="11" key="1">
    <citation type="submission" date="2023-03" db="EMBL/GenBank/DDBJ databases">
        <title>Massive genome expansion in bonnet fungi (Mycena s.s.) driven by repeated elements and novel gene families across ecological guilds.</title>
        <authorList>
            <consortium name="Lawrence Berkeley National Laboratory"/>
            <person name="Harder C.B."/>
            <person name="Miyauchi S."/>
            <person name="Viragh M."/>
            <person name="Kuo A."/>
            <person name="Thoen E."/>
            <person name="Andreopoulos B."/>
            <person name="Lu D."/>
            <person name="Skrede I."/>
            <person name="Drula E."/>
            <person name="Henrissat B."/>
            <person name="Morin E."/>
            <person name="Kohler A."/>
            <person name="Barry K."/>
            <person name="LaButti K."/>
            <person name="Morin E."/>
            <person name="Salamov A."/>
            <person name="Lipzen A."/>
            <person name="Mereny Z."/>
            <person name="Hegedus B."/>
            <person name="Baldrian P."/>
            <person name="Stursova M."/>
            <person name="Weitz H."/>
            <person name="Taylor A."/>
            <person name="Grigoriev I.V."/>
            <person name="Nagy L.G."/>
            <person name="Martin F."/>
            <person name="Kauserud H."/>
        </authorList>
    </citation>
    <scope>NUCLEOTIDE SEQUENCE</scope>
    <source>
        <strain evidence="11">CBHHK182m</strain>
    </source>
</reference>
<dbReference type="PANTHER" id="PTHR13710:SF105">
    <property type="entry name" value="ATP-DEPENDENT DNA HELICASE Q1"/>
    <property type="match status" value="1"/>
</dbReference>
<evidence type="ECO:0000259" key="9">
    <source>
        <dbReference type="PROSITE" id="PS51192"/>
    </source>
</evidence>
<dbReference type="SMART" id="SM00490">
    <property type="entry name" value="HELICc"/>
    <property type="match status" value="1"/>
</dbReference>
<dbReference type="GO" id="GO:0000724">
    <property type="term" value="P:double-strand break repair via homologous recombination"/>
    <property type="evidence" value="ECO:0007669"/>
    <property type="project" value="TreeGrafter"/>
</dbReference>
<evidence type="ECO:0000256" key="4">
    <source>
        <dbReference type="ARBA" id="ARBA00023125"/>
    </source>
</evidence>
<comment type="similarity">
    <text evidence="1">Belongs to the helicase family. RecQ subfamily.</text>
</comment>